<dbReference type="Proteomes" id="UP001558652">
    <property type="component" value="Unassembled WGS sequence"/>
</dbReference>
<comment type="caution">
    <text evidence="2">The sequence shown here is derived from an EMBL/GenBank/DDBJ whole genome shotgun (WGS) entry which is preliminary data.</text>
</comment>
<gene>
    <name evidence="2" type="ORF">AAG570_005457</name>
</gene>
<sequence length="226" mass="25054">MASKRRNMFYENKKQETTEIGGDFGGVGDRHGGLTDWRRLEESEPRHARWSAIPLPPPQHTDIIKSDGIIKHHETRMHTVEDKLISEWFSPGYYVTQIISSHGSLPAKLAGFGLRDEGNCTCGVPETVGRILLECRDDVRPVTDSYQSQLDGAPVSAGSAPHVYSTAGLVILGEIPDFRGVADRTGSGTTRGRRQRGSSEKDNAENDGKQLTRRTTDRPQRETADR</sequence>
<protein>
    <submittedName>
        <fullName evidence="2">Uncharacterized protein</fullName>
    </submittedName>
</protein>
<proteinExistence type="predicted"/>
<evidence type="ECO:0000256" key="1">
    <source>
        <dbReference type="SAM" id="MobiDB-lite"/>
    </source>
</evidence>
<dbReference type="EMBL" id="JBFDAA010000018">
    <property type="protein sequence ID" value="KAL1115962.1"/>
    <property type="molecule type" value="Genomic_DNA"/>
</dbReference>
<reference evidence="2 3" key="1">
    <citation type="submission" date="2024-07" db="EMBL/GenBank/DDBJ databases">
        <title>Chromosome-level genome assembly of the water stick insect Ranatra chinensis (Heteroptera: Nepidae).</title>
        <authorList>
            <person name="Liu X."/>
        </authorList>
    </citation>
    <scope>NUCLEOTIDE SEQUENCE [LARGE SCALE GENOMIC DNA]</scope>
    <source>
        <strain evidence="2">Cailab_2021Rc</strain>
        <tissue evidence="2">Muscle</tissue>
    </source>
</reference>
<evidence type="ECO:0000313" key="3">
    <source>
        <dbReference type="Proteomes" id="UP001558652"/>
    </source>
</evidence>
<feature type="region of interest" description="Disordered" evidence="1">
    <location>
        <begin position="1"/>
        <end position="27"/>
    </location>
</feature>
<keyword evidence="3" id="KW-1185">Reference proteome</keyword>
<organism evidence="2 3">
    <name type="scientific">Ranatra chinensis</name>
    <dbReference type="NCBI Taxonomy" id="642074"/>
    <lineage>
        <taxon>Eukaryota</taxon>
        <taxon>Metazoa</taxon>
        <taxon>Ecdysozoa</taxon>
        <taxon>Arthropoda</taxon>
        <taxon>Hexapoda</taxon>
        <taxon>Insecta</taxon>
        <taxon>Pterygota</taxon>
        <taxon>Neoptera</taxon>
        <taxon>Paraneoptera</taxon>
        <taxon>Hemiptera</taxon>
        <taxon>Heteroptera</taxon>
        <taxon>Panheteroptera</taxon>
        <taxon>Nepomorpha</taxon>
        <taxon>Nepidae</taxon>
        <taxon>Ranatrinae</taxon>
        <taxon>Ranatra</taxon>
    </lineage>
</organism>
<evidence type="ECO:0000313" key="2">
    <source>
        <dbReference type="EMBL" id="KAL1115962.1"/>
    </source>
</evidence>
<dbReference type="AlphaFoldDB" id="A0ABD0XYI1"/>
<feature type="compositionally biased region" description="Basic and acidic residues" evidence="1">
    <location>
        <begin position="197"/>
        <end position="226"/>
    </location>
</feature>
<feature type="region of interest" description="Disordered" evidence="1">
    <location>
        <begin position="180"/>
        <end position="226"/>
    </location>
</feature>
<accession>A0ABD0XYI1</accession>
<name>A0ABD0XYI1_9HEMI</name>